<evidence type="ECO:0000313" key="2">
    <source>
        <dbReference type="EMBL" id="MBK8890683.1"/>
    </source>
</evidence>
<comment type="caution">
    <text evidence="2">The sequence shown here is derived from an EMBL/GenBank/DDBJ whole genome shotgun (WGS) entry which is preliminary data.</text>
</comment>
<dbReference type="EMBL" id="JADKBR010000011">
    <property type="protein sequence ID" value="MBK8890683.1"/>
    <property type="molecule type" value="Genomic_DNA"/>
</dbReference>
<name>A0A9D7LT37_9RHOO</name>
<organism evidence="2 3">
    <name type="scientific">Candidatus Dechloromonas phosphorivorans</name>
    <dbReference type="NCBI Taxonomy" id="2899244"/>
    <lineage>
        <taxon>Bacteria</taxon>
        <taxon>Pseudomonadati</taxon>
        <taxon>Pseudomonadota</taxon>
        <taxon>Betaproteobacteria</taxon>
        <taxon>Rhodocyclales</taxon>
        <taxon>Azonexaceae</taxon>
        <taxon>Dechloromonas</taxon>
    </lineage>
</organism>
<accession>A0A9D7LT37</accession>
<reference evidence="2" key="1">
    <citation type="submission" date="2020-10" db="EMBL/GenBank/DDBJ databases">
        <title>Connecting structure to function with the recovery of over 1000 high-quality activated sludge metagenome-assembled genomes encoding full-length rRNA genes using long-read sequencing.</title>
        <authorList>
            <person name="Singleton C.M."/>
            <person name="Petriglieri F."/>
            <person name="Kristensen J.M."/>
            <person name="Kirkegaard R.H."/>
            <person name="Michaelsen T.Y."/>
            <person name="Andersen M.H."/>
            <person name="Karst S.M."/>
            <person name="Dueholm M.S."/>
            <person name="Nielsen P.H."/>
            <person name="Albertsen M."/>
        </authorList>
    </citation>
    <scope>NUCLEOTIDE SEQUENCE</scope>
    <source>
        <strain evidence="2">OdNE_18-Q3-R46-58_BAT3C.305</strain>
    </source>
</reference>
<evidence type="ECO:0000313" key="3">
    <source>
        <dbReference type="Proteomes" id="UP000808146"/>
    </source>
</evidence>
<sequence>MTSVTLQDSPQKRNSLPMLMLVVSLMAMPVIIAAGLYFIGWQPERTGNQGHLVNPPLPLPASGLKTTDGSPLATAELHGKWLLLLSGSGQCVANCVQRLDEMRRIQVSLRRDMGRLRRVVLTDQVADPQFVATIRQQPDLVLAVAPPRWLPNSADESGYLLHIIDPRGNLIMTYPADIAAKGVQGDLERLLRFAWNG</sequence>
<dbReference type="AlphaFoldDB" id="A0A9D7LT37"/>
<protein>
    <recommendedName>
        <fullName evidence="4">Transmembrane protein</fullName>
    </recommendedName>
</protein>
<keyword evidence="1" id="KW-0812">Transmembrane</keyword>
<evidence type="ECO:0000256" key="1">
    <source>
        <dbReference type="SAM" id="Phobius"/>
    </source>
</evidence>
<dbReference type="SUPFAM" id="SSF52833">
    <property type="entry name" value="Thioredoxin-like"/>
    <property type="match status" value="1"/>
</dbReference>
<keyword evidence="1" id="KW-0472">Membrane</keyword>
<dbReference type="Proteomes" id="UP000808146">
    <property type="component" value="Unassembled WGS sequence"/>
</dbReference>
<proteinExistence type="predicted"/>
<dbReference type="InterPro" id="IPR036249">
    <property type="entry name" value="Thioredoxin-like_sf"/>
</dbReference>
<evidence type="ECO:0008006" key="4">
    <source>
        <dbReference type="Google" id="ProtNLM"/>
    </source>
</evidence>
<gene>
    <name evidence="2" type="ORF">IPN75_09900</name>
</gene>
<keyword evidence="1" id="KW-1133">Transmembrane helix</keyword>
<feature type="transmembrane region" description="Helical" evidence="1">
    <location>
        <begin position="16"/>
        <end position="39"/>
    </location>
</feature>